<name>A0A6M4ES84_9CAUD</name>
<accession>A0A6M4ES84</accession>
<evidence type="ECO:0000313" key="1">
    <source>
        <dbReference type="EMBL" id="QJQ85145.1"/>
    </source>
</evidence>
<dbReference type="Proteomes" id="UP000501397">
    <property type="component" value="Segment"/>
</dbReference>
<evidence type="ECO:0000313" key="2">
    <source>
        <dbReference type="Proteomes" id="UP000501397"/>
    </source>
</evidence>
<reference evidence="1 2" key="1">
    <citation type="submission" date="2020-01" db="EMBL/GenBank/DDBJ databases">
        <authorList>
            <person name="Giacobe N."/>
            <person name="Brown L."/>
            <person name="Broussard G.W."/>
        </authorList>
    </citation>
    <scope>NUCLEOTIDE SEQUENCE [LARGE SCALE GENOMIC DNA]</scope>
</reference>
<protein>
    <submittedName>
        <fullName evidence="1">Uncharacterized protein</fullName>
    </submittedName>
</protein>
<organism evidence="1 2">
    <name type="scientific">Vibrio phage Bennett</name>
    <dbReference type="NCBI Taxonomy" id="2735171"/>
    <lineage>
        <taxon>Viruses</taxon>
        <taxon>Duplodnaviria</taxon>
        <taxon>Heunggongvirae</taxon>
        <taxon>Uroviricota</taxon>
        <taxon>Caudoviricetes</taxon>
        <taxon>Demerecviridae</taxon>
        <taxon>Ermolyevavirinae</taxon>
        <taxon>Thalassavirus</taxon>
        <taxon>Thalassavirus bennett</taxon>
    </lineage>
</organism>
<gene>
    <name evidence="1" type="ORF">BENNETT_129</name>
</gene>
<sequence length="164" mass="19346">MSKALFDLVTELREKDMKAHSLALSYLEDFDTMLLVEPTKKLASPSPSLENNYRGRLALYFEKEFSQHMVIPEYRGTYIKEYSLEGIDYENRTIILESWVGDSCETLRVPVFDFTKLREIQKVANEIVDKLNVFHENRKEEKAAKAKEERHKQYLELQKEFGDE</sequence>
<dbReference type="EMBL" id="MN958086">
    <property type="protein sequence ID" value="QJQ85145.1"/>
    <property type="molecule type" value="Genomic_DNA"/>
</dbReference>
<proteinExistence type="predicted"/>
<keyword evidence="2" id="KW-1185">Reference proteome</keyword>